<feature type="region of interest" description="Disordered" evidence="6">
    <location>
        <begin position="148"/>
        <end position="186"/>
    </location>
</feature>
<feature type="region of interest" description="Disordered" evidence="6">
    <location>
        <begin position="327"/>
        <end position="351"/>
    </location>
</feature>
<dbReference type="Pfam" id="PF12634">
    <property type="entry name" value="Inp1"/>
    <property type="match status" value="1"/>
</dbReference>
<dbReference type="KEGG" id="slb:AWJ20_413"/>
<keyword evidence="5" id="KW-0472">Membrane</keyword>
<proteinExistence type="inferred from homology"/>
<evidence type="ECO:0000313" key="8">
    <source>
        <dbReference type="Proteomes" id="UP000189580"/>
    </source>
</evidence>
<feature type="compositionally biased region" description="Low complexity" evidence="6">
    <location>
        <begin position="825"/>
        <end position="842"/>
    </location>
</feature>
<feature type="region of interest" description="Disordered" evidence="6">
    <location>
        <begin position="110"/>
        <end position="134"/>
    </location>
</feature>
<feature type="compositionally biased region" description="Low complexity" evidence="6">
    <location>
        <begin position="599"/>
        <end position="612"/>
    </location>
</feature>
<sequence length="898" mass="98886">MNDNMSEKEMAGDGGSYKLDVEGAESVQWRSRSSISPDSDEVHAWEVSESNEDVGLEFTPKVNGEETQKVNNEIESESGSQETVGKVLPLPGRFADNSVGSSVRCVSAPISGSTDSSNDTVNPSSVNIPSQIMKKPSNLHITNRLAQLDSPSLRSQRSSSWSSSSSLLSRRSSKNELTDDSESSFDSDVSVLFSGWVAKMTQFTSPNYDMTKDYESPPNMTTRVSESIVSEGKLQIYQILGKKAAFLQCGKFVHPILPRLRLWRVEDKVFVLPQPNPGKFWRIELLPSTSITNDESETIMESANDLNSLEQVLGDACFYRNVYEPEETSVEDEVESEEVGVEEQNDRDGESVVAGSLVDTQCDDMLIAEPEKEETGIEVDEVMIQDNSLESRVEPELELLSEPESQPILEEGIHSESELEPETQVDSQAEDEFILRPKTNPESFVESPMAPLTPKSSPLDLPNDIQGIIDLSTIGPESPSAHFLSSLQSPTTPPLSSPFTTGIHYDQTSSSSTLDEILDAFDDSPYQHSGPIFMEQGRDSPSVTISNDLINNKTNDHQQEHQITDQETPLNPIYETEDATSDVASFQSDEEPPHTQRPTPMTSTSSISTVTTNEVELPELSIDPATRLNNKENSTPVPFNPSTLPLAFLNHPFVPMPQLTTNKQLSSRQLHTRFQSPRQSLQFKSLEDDWLEVDVAPGTRPPVNYQASLSMRPGLGYLNWVAQVTGDLVSSSSNYVEGKIEKRRASSSSHPTSRDGSNPNSSTTASINPIYSPVPIKAAIPPLPEDVRTTVIDATRSGRNSPSPLPSKNAIRDLDTRLVPRSQLSSPTRGNTPSPTSTSNTTVFEKTTTGPQTPNQTHDTNNTDQVDPQPDLYQQAVIVSGYMGWQLLNRVIPPWVRR</sequence>
<feature type="compositionally biased region" description="Polar residues" evidence="6">
    <location>
        <begin position="627"/>
        <end position="638"/>
    </location>
</feature>
<organism evidence="7 8">
    <name type="scientific">Sugiyamaella lignohabitans</name>
    <dbReference type="NCBI Taxonomy" id="796027"/>
    <lineage>
        <taxon>Eukaryota</taxon>
        <taxon>Fungi</taxon>
        <taxon>Dikarya</taxon>
        <taxon>Ascomycota</taxon>
        <taxon>Saccharomycotina</taxon>
        <taxon>Dipodascomycetes</taxon>
        <taxon>Dipodascales</taxon>
        <taxon>Trichomonascaceae</taxon>
        <taxon>Sugiyamaella</taxon>
    </lineage>
</organism>
<feature type="compositionally biased region" description="Acidic residues" evidence="6">
    <location>
        <begin position="327"/>
        <end position="343"/>
    </location>
</feature>
<evidence type="ECO:0000256" key="5">
    <source>
        <dbReference type="ARBA" id="ARBA00023136"/>
    </source>
</evidence>
<dbReference type="OrthoDB" id="4097008at2759"/>
<dbReference type="GO" id="GO:0045033">
    <property type="term" value="P:peroxisome inheritance"/>
    <property type="evidence" value="ECO:0007669"/>
    <property type="project" value="InterPro"/>
</dbReference>
<feature type="region of interest" description="Disordered" evidence="6">
    <location>
        <begin position="794"/>
        <end position="868"/>
    </location>
</feature>
<dbReference type="InterPro" id="IPR024758">
    <property type="entry name" value="Inp1"/>
</dbReference>
<dbReference type="RefSeq" id="XP_018734652.1">
    <property type="nucleotide sequence ID" value="XM_018881188.1"/>
</dbReference>
<evidence type="ECO:0000256" key="2">
    <source>
        <dbReference type="ARBA" id="ARBA00004421"/>
    </source>
</evidence>
<protein>
    <recommendedName>
        <fullName evidence="4">Inheritance of peroxisomes protein 1</fullName>
    </recommendedName>
</protein>
<dbReference type="GeneID" id="30036228"/>
<feature type="compositionally biased region" description="Polar residues" evidence="6">
    <location>
        <begin position="843"/>
        <end position="866"/>
    </location>
</feature>
<keyword evidence="8" id="KW-1185">Reference proteome</keyword>
<comment type="similarity">
    <text evidence="3">Belongs to the INP1 family.</text>
</comment>
<evidence type="ECO:0000256" key="3">
    <source>
        <dbReference type="ARBA" id="ARBA00010707"/>
    </source>
</evidence>
<feature type="region of interest" description="Disordered" evidence="6">
    <location>
        <begin position="579"/>
        <end position="638"/>
    </location>
</feature>
<dbReference type="Proteomes" id="UP000189580">
    <property type="component" value="Chromosome a"/>
</dbReference>
<feature type="compositionally biased region" description="Acidic residues" evidence="6">
    <location>
        <begin position="418"/>
        <end position="432"/>
    </location>
</feature>
<dbReference type="AlphaFoldDB" id="A0A167CW70"/>
<comment type="function">
    <text evidence="1">Required for peroxisome inheritance.</text>
</comment>
<feature type="compositionally biased region" description="Polar residues" evidence="6">
    <location>
        <begin position="539"/>
        <end position="549"/>
    </location>
</feature>
<evidence type="ECO:0000256" key="6">
    <source>
        <dbReference type="SAM" id="MobiDB-lite"/>
    </source>
</evidence>
<feature type="compositionally biased region" description="Polar residues" evidence="6">
    <location>
        <begin position="746"/>
        <end position="769"/>
    </location>
</feature>
<gene>
    <name evidence="7" type="primary">INP1</name>
    <name evidence="7" type="ORF">AWJ20_413</name>
</gene>
<feature type="compositionally biased region" description="Low complexity" evidence="6">
    <location>
        <begin position="148"/>
        <end position="170"/>
    </location>
</feature>
<evidence type="ECO:0000256" key="1">
    <source>
        <dbReference type="ARBA" id="ARBA00003594"/>
    </source>
</evidence>
<evidence type="ECO:0000313" key="7">
    <source>
        <dbReference type="EMBL" id="ANB12175.1"/>
    </source>
</evidence>
<name>A0A167CW70_9ASCO</name>
<reference evidence="7 8" key="1">
    <citation type="submission" date="2016-02" db="EMBL/GenBank/DDBJ databases">
        <title>Complete genome sequence and transcriptome regulation of the pentose utilising yeast Sugiyamaella lignohabitans.</title>
        <authorList>
            <person name="Bellasio M."/>
            <person name="Peymann A."/>
            <person name="Valli M."/>
            <person name="Sipitzky M."/>
            <person name="Graf A."/>
            <person name="Sauer M."/>
            <person name="Marx H."/>
            <person name="Mattanovich D."/>
        </authorList>
    </citation>
    <scope>NUCLEOTIDE SEQUENCE [LARGE SCALE GENOMIC DNA]</scope>
    <source>
        <strain evidence="7 8">CBS 10342</strain>
    </source>
</reference>
<accession>A0A167CW70</accession>
<feature type="region of interest" description="Disordered" evidence="6">
    <location>
        <begin position="414"/>
        <end position="461"/>
    </location>
</feature>
<feature type="compositionally biased region" description="Polar residues" evidence="6">
    <location>
        <begin position="110"/>
        <end position="130"/>
    </location>
</feature>
<dbReference type="EMBL" id="CP014501">
    <property type="protein sequence ID" value="ANB12175.1"/>
    <property type="molecule type" value="Genomic_DNA"/>
</dbReference>
<comment type="subcellular location">
    <subcellularLocation>
        <location evidence="2">Peroxisome membrane</location>
        <topology evidence="2">Peripheral membrane protein</topology>
    </subcellularLocation>
</comment>
<dbReference type="GO" id="GO:0005780">
    <property type="term" value="C:extrinsic component of intraperoxisomal membrane"/>
    <property type="evidence" value="ECO:0007669"/>
    <property type="project" value="InterPro"/>
</dbReference>
<feature type="region of interest" description="Disordered" evidence="6">
    <location>
        <begin position="527"/>
        <end position="549"/>
    </location>
</feature>
<evidence type="ECO:0000256" key="4">
    <source>
        <dbReference type="ARBA" id="ARBA00021397"/>
    </source>
</evidence>
<feature type="region of interest" description="Disordered" evidence="6">
    <location>
        <begin position="738"/>
        <end position="769"/>
    </location>
</feature>